<dbReference type="GO" id="GO:0016491">
    <property type="term" value="F:oxidoreductase activity"/>
    <property type="evidence" value="ECO:0007669"/>
    <property type="project" value="InterPro"/>
</dbReference>
<dbReference type="InterPro" id="IPR000866">
    <property type="entry name" value="AhpC/TSA"/>
</dbReference>
<dbReference type="PANTHER" id="PTHR42852">
    <property type="entry name" value="THIOL:DISULFIDE INTERCHANGE PROTEIN DSBE"/>
    <property type="match status" value="1"/>
</dbReference>
<dbReference type="GO" id="GO:0016209">
    <property type="term" value="F:antioxidant activity"/>
    <property type="evidence" value="ECO:0007669"/>
    <property type="project" value="InterPro"/>
</dbReference>
<reference evidence="3 4" key="1">
    <citation type="submission" date="2019-01" db="EMBL/GenBank/DDBJ databases">
        <authorList>
            <person name="Chen W.-M."/>
        </authorList>
    </citation>
    <scope>NUCLEOTIDE SEQUENCE [LARGE SCALE GENOMIC DNA]</scope>
    <source>
        <strain evidence="3 4">ICH-3</strain>
    </source>
</reference>
<keyword evidence="4" id="KW-1185">Reference proteome</keyword>
<dbReference type="OrthoDB" id="9811352at2"/>
<dbReference type="InterPro" id="IPR050553">
    <property type="entry name" value="Thioredoxin_ResA/DsbE_sf"/>
</dbReference>
<evidence type="ECO:0000256" key="1">
    <source>
        <dbReference type="SAM" id="MobiDB-lite"/>
    </source>
</evidence>
<organism evidence="3 4">
    <name type="scientific">Rubrivivax albus</name>
    <dbReference type="NCBI Taxonomy" id="2499835"/>
    <lineage>
        <taxon>Bacteria</taxon>
        <taxon>Pseudomonadati</taxon>
        <taxon>Pseudomonadota</taxon>
        <taxon>Betaproteobacteria</taxon>
        <taxon>Burkholderiales</taxon>
        <taxon>Sphaerotilaceae</taxon>
        <taxon>Rubrivivax</taxon>
    </lineage>
</organism>
<evidence type="ECO:0000259" key="2">
    <source>
        <dbReference type="Pfam" id="PF00578"/>
    </source>
</evidence>
<dbReference type="AlphaFoldDB" id="A0A437JTL7"/>
<protein>
    <submittedName>
        <fullName evidence="3">TlpA family protein disulfide reductase</fullName>
    </submittedName>
</protein>
<dbReference type="RefSeq" id="WP_128199338.1">
    <property type="nucleotide sequence ID" value="NZ_SACT01000005.1"/>
</dbReference>
<feature type="domain" description="Alkyl hydroperoxide reductase subunit C/ Thiol specific antioxidant" evidence="2">
    <location>
        <begin position="35"/>
        <end position="120"/>
    </location>
</feature>
<proteinExistence type="predicted"/>
<dbReference type="EMBL" id="SACT01000005">
    <property type="protein sequence ID" value="RVT50513.1"/>
    <property type="molecule type" value="Genomic_DNA"/>
</dbReference>
<accession>A0A437JTL7</accession>
<dbReference type="Pfam" id="PF00578">
    <property type="entry name" value="AhpC-TSA"/>
    <property type="match status" value="1"/>
</dbReference>
<dbReference type="Proteomes" id="UP000288178">
    <property type="component" value="Unassembled WGS sequence"/>
</dbReference>
<comment type="caution">
    <text evidence="3">The sequence shown here is derived from an EMBL/GenBank/DDBJ whole genome shotgun (WGS) entry which is preliminary data.</text>
</comment>
<name>A0A437JTL7_9BURK</name>
<dbReference type="PANTHER" id="PTHR42852:SF13">
    <property type="entry name" value="PROTEIN DIPZ"/>
    <property type="match status" value="1"/>
</dbReference>
<feature type="region of interest" description="Disordered" evidence="1">
    <location>
        <begin position="1"/>
        <end position="21"/>
    </location>
</feature>
<dbReference type="CDD" id="cd02966">
    <property type="entry name" value="TlpA_like_family"/>
    <property type="match status" value="1"/>
</dbReference>
<sequence length="200" mass="21660">MPSPATPRRAGTESPAGQSTELPGWQISHWFNTTTRIDLDDLRGRVVLIHAFQMLCPACVAHGLPQALRVHEVFQGEAVTVIGLHTVFEHHEVMGSPALQAFIHEYRLPFPIGIDQADETGPLPVTMSQWGLRGTPSVVLLDRQGRARLHRFGVVDDLVLGAAIGQLLAERPAVAAAVLPDRVGTGKARPTCYGEGCVLR</sequence>
<dbReference type="InterPro" id="IPR036249">
    <property type="entry name" value="Thioredoxin-like_sf"/>
</dbReference>
<dbReference type="Gene3D" id="3.40.30.10">
    <property type="entry name" value="Glutaredoxin"/>
    <property type="match status" value="1"/>
</dbReference>
<gene>
    <name evidence="3" type="ORF">ENE75_16050</name>
</gene>
<evidence type="ECO:0000313" key="3">
    <source>
        <dbReference type="EMBL" id="RVT50513.1"/>
    </source>
</evidence>
<dbReference type="SUPFAM" id="SSF52833">
    <property type="entry name" value="Thioredoxin-like"/>
    <property type="match status" value="1"/>
</dbReference>
<evidence type="ECO:0000313" key="4">
    <source>
        <dbReference type="Proteomes" id="UP000288178"/>
    </source>
</evidence>